<dbReference type="GO" id="GO:0004309">
    <property type="term" value="F:exopolyphosphatase activity"/>
    <property type="evidence" value="ECO:0007669"/>
    <property type="project" value="UniProtKB-EC"/>
</dbReference>
<dbReference type="PATRIC" id="fig|176280.10.peg.1986"/>
<dbReference type="CDD" id="cd24052">
    <property type="entry name" value="ASKHA_NBD_HpPPX-GppA-like"/>
    <property type="match status" value="1"/>
</dbReference>
<dbReference type="GO" id="GO:0006793">
    <property type="term" value="P:phosphorus metabolic process"/>
    <property type="evidence" value="ECO:0007669"/>
    <property type="project" value="InterPro"/>
</dbReference>
<dbReference type="InterPro" id="IPR043129">
    <property type="entry name" value="ATPase_NBD"/>
</dbReference>
<gene>
    <name evidence="7" type="ordered locus">SE_2033</name>
</gene>
<dbReference type="NCBIfam" id="TIGR03706">
    <property type="entry name" value="exo_poly_only"/>
    <property type="match status" value="1"/>
</dbReference>
<evidence type="ECO:0000256" key="3">
    <source>
        <dbReference type="ARBA" id="ARBA00022801"/>
    </source>
</evidence>
<dbReference type="SUPFAM" id="SSF53067">
    <property type="entry name" value="Actin-like ATPase domain"/>
    <property type="match status" value="2"/>
</dbReference>
<dbReference type="HOGENOM" id="CLU_025908_4_2_9"/>
<dbReference type="InterPro" id="IPR003695">
    <property type="entry name" value="Ppx_GppA_N"/>
</dbReference>
<evidence type="ECO:0000313" key="7">
    <source>
        <dbReference type="EMBL" id="AAO05674.1"/>
    </source>
</evidence>
<evidence type="ECO:0000313" key="8">
    <source>
        <dbReference type="Proteomes" id="UP000001411"/>
    </source>
</evidence>
<feature type="domain" description="Ppx/GppA phosphatase N-terminal" evidence="5">
    <location>
        <begin position="28"/>
        <end position="303"/>
    </location>
</feature>
<accession>A0A0H2VK89</accession>
<evidence type="ECO:0000259" key="5">
    <source>
        <dbReference type="Pfam" id="PF02541"/>
    </source>
</evidence>
<dbReference type="SUPFAM" id="SSF109604">
    <property type="entry name" value="HD-domain/PDEase-like"/>
    <property type="match status" value="1"/>
</dbReference>
<dbReference type="Proteomes" id="UP000001411">
    <property type="component" value="Chromosome"/>
</dbReference>
<dbReference type="Gene3D" id="1.10.3210.10">
    <property type="entry name" value="Hypothetical protein af1432"/>
    <property type="match status" value="1"/>
</dbReference>
<dbReference type="Pfam" id="PF02541">
    <property type="entry name" value="Ppx-GppA"/>
    <property type="match status" value="1"/>
</dbReference>
<dbReference type="RefSeq" id="WP_002456666.1">
    <property type="nucleotide sequence ID" value="NC_004461.1"/>
</dbReference>
<dbReference type="SMR" id="A0A0H2VK89"/>
<dbReference type="Gene3D" id="3.30.420.40">
    <property type="match status" value="1"/>
</dbReference>
<dbReference type="EC" id="3.6.1.11" evidence="2"/>
<feature type="domain" description="Ppx/GppA phosphatase C-terminal" evidence="6">
    <location>
        <begin position="316"/>
        <end position="469"/>
    </location>
</feature>
<dbReference type="PANTHER" id="PTHR30005:SF0">
    <property type="entry name" value="RETROGRADE REGULATION PROTEIN 2"/>
    <property type="match status" value="1"/>
</dbReference>
<name>A0A0H2VK89_STAES</name>
<protein>
    <recommendedName>
        <fullName evidence="2">exopolyphosphatase</fullName>
        <ecNumber evidence="2">3.6.1.11</ecNumber>
    </recommendedName>
</protein>
<dbReference type="Pfam" id="PF21447">
    <property type="entry name" value="Ppx-GppA_III"/>
    <property type="match status" value="1"/>
</dbReference>
<dbReference type="eggNOG" id="COG0248">
    <property type="taxonomic scope" value="Bacteria"/>
</dbReference>
<dbReference type="GO" id="GO:0006357">
    <property type="term" value="P:regulation of transcription by RNA polymerase II"/>
    <property type="evidence" value="ECO:0007669"/>
    <property type="project" value="TreeGrafter"/>
</dbReference>
<dbReference type="EMBL" id="AE015929">
    <property type="protein sequence ID" value="AAO05674.1"/>
    <property type="molecule type" value="Genomic_DNA"/>
</dbReference>
<comment type="similarity">
    <text evidence="1">Belongs to the GppA/Ppx family.</text>
</comment>
<dbReference type="InterPro" id="IPR048950">
    <property type="entry name" value="Ppx_GppA_C"/>
</dbReference>
<dbReference type="PANTHER" id="PTHR30005">
    <property type="entry name" value="EXOPOLYPHOSPHATASE"/>
    <property type="match status" value="1"/>
</dbReference>
<dbReference type="OrthoDB" id="9807195at2"/>
<dbReference type="InterPro" id="IPR022371">
    <property type="entry name" value="Exopolyphosphatase"/>
</dbReference>
<evidence type="ECO:0000256" key="2">
    <source>
        <dbReference type="ARBA" id="ARBA00012451"/>
    </source>
</evidence>
<evidence type="ECO:0000259" key="6">
    <source>
        <dbReference type="Pfam" id="PF21447"/>
    </source>
</evidence>
<keyword evidence="3" id="KW-0378">Hydrolase</keyword>
<sequence length="510" mass="58235">MEERIGLIDIGSNTIRLVIFGYNKKTGLNEILNIKTPARLSQYLTKSNEMNDEGIHVLKETLSSFRKVADKFNVDALYPIATAAIRQSKNREAIIKEIKQDIHIEIQIVPEEDEAFYGYYAITHTTDIENGISVDIGGGSTEVTLFKDKQLKEAHSFPFGVVSLKRQFFGDKAHNDKTAIKNMEQFLREQFSQLDWLSNQHIALVGVGGSARNVARIHQSAHAYPIGGVHNYKMTSKDINNVYDLIRKSSRDELTNLDGLSRDRVDIILPAISVFKTLFKKIDATQFTFSRKGIREGFIMNHISKRYPDEFNKSNVRKDALRHLANEYHIEETSANRRVKLAQSLLNQIISERSLNISAMEKELFIEGSYIYYLGSFIDSDSSSPHTYYLIANSMINGFSHKDRVKLALLASFKNKSLLKFYCKETQWFSNKEIDTIQALGGIIKFANTLNISHTSFVEEVKLKAKKDDKYDLLVYYKGSPIAEEYQANRQKKHIEKILKGKVSIIFTKS</sequence>
<dbReference type="KEGG" id="sep:SE_2033"/>
<dbReference type="InterPro" id="IPR050273">
    <property type="entry name" value="GppA/Ppx_hydrolase"/>
</dbReference>
<proteinExistence type="inferred from homology"/>
<organism evidence="7 8">
    <name type="scientific">Staphylococcus epidermidis (strain ATCC 12228 / FDA PCI 1200)</name>
    <dbReference type="NCBI Taxonomy" id="176280"/>
    <lineage>
        <taxon>Bacteria</taxon>
        <taxon>Bacillati</taxon>
        <taxon>Bacillota</taxon>
        <taxon>Bacilli</taxon>
        <taxon>Bacillales</taxon>
        <taxon>Staphylococcaceae</taxon>
        <taxon>Staphylococcus</taxon>
    </lineage>
</organism>
<reference evidence="7 8" key="1">
    <citation type="journal article" date="2003" name="Mol. Microbiol.">
        <title>Genome-based analysis of virulence genes in a non-biofilm-forming Staphylococcus epidermidis strain (ATCC 12228).</title>
        <authorList>
            <person name="Zhang Y.Q."/>
            <person name="Ren S.X."/>
            <person name="Li H.L."/>
            <person name="Wang Y.X."/>
            <person name="Fu G."/>
            <person name="Yang J."/>
            <person name="Qin Z.Q."/>
            <person name="Miao Y.G."/>
            <person name="Wang W.Y."/>
            <person name="Chen R.S."/>
            <person name="Shen Y."/>
            <person name="Chen Z."/>
            <person name="Yuan Z.H."/>
            <person name="Zhao G.P."/>
            <person name="Qu D."/>
            <person name="Danchin A."/>
            <person name="Wen Y.M."/>
        </authorList>
    </citation>
    <scope>NUCLEOTIDE SEQUENCE [LARGE SCALE GENOMIC DNA]</scope>
    <source>
        <strain evidence="8">ATCC 12228 / FDA PCI 1200</strain>
    </source>
</reference>
<dbReference type="AlphaFoldDB" id="A0A0H2VK89"/>
<evidence type="ECO:0000256" key="1">
    <source>
        <dbReference type="ARBA" id="ARBA00007125"/>
    </source>
</evidence>
<dbReference type="Gene3D" id="3.30.420.150">
    <property type="entry name" value="Exopolyphosphatase. Domain 2"/>
    <property type="match status" value="1"/>
</dbReference>
<comment type="catalytic activity">
    <reaction evidence="4">
        <text>[phosphate](n) + H2O = [phosphate](n-1) + phosphate + H(+)</text>
        <dbReference type="Rhea" id="RHEA:21528"/>
        <dbReference type="Rhea" id="RHEA-COMP:9859"/>
        <dbReference type="Rhea" id="RHEA-COMP:14279"/>
        <dbReference type="ChEBI" id="CHEBI:15377"/>
        <dbReference type="ChEBI" id="CHEBI:15378"/>
        <dbReference type="ChEBI" id="CHEBI:16838"/>
        <dbReference type="ChEBI" id="CHEBI:43474"/>
        <dbReference type="EC" id="3.6.1.11"/>
    </reaction>
</comment>
<evidence type="ECO:0000256" key="4">
    <source>
        <dbReference type="ARBA" id="ARBA00047607"/>
    </source>
</evidence>